<name>A0A381UEF3_9ZZZZ</name>
<reference evidence="1" key="1">
    <citation type="submission" date="2018-05" db="EMBL/GenBank/DDBJ databases">
        <authorList>
            <person name="Lanie J.A."/>
            <person name="Ng W.-L."/>
            <person name="Kazmierczak K.M."/>
            <person name="Andrzejewski T.M."/>
            <person name="Davidsen T.M."/>
            <person name="Wayne K.J."/>
            <person name="Tettelin H."/>
            <person name="Glass J.I."/>
            <person name="Rusch D."/>
            <person name="Podicherti R."/>
            <person name="Tsui H.-C.T."/>
            <person name="Winkler M.E."/>
        </authorList>
    </citation>
    <scope>NUCLEOTIDE SEQUENCE</scope>
</reference>
<dbReference type="AlphaFoldDB" id="A0A381UEF3"/>
<evidence type="ECO:0000313" key="1">
    <source>
        <dbReference type="EMBL" id="SVA26344.1"/>
    </source>
</evidence>
<dbReference type="EMBL" id="UINC01006242">
    <property type="protein sequence ID" value="SVA26344.1"/>
    <property type="molecule type" value="Genomic_DNA"/>
</dbReference>
<accession>A0A381UEF3</accession>
<sequence>MAFSPGELIIQDSLEFGLVVLLFGDATLNRDSIASFCSSHISLRYQMIKICFMATHLLPVSGILSALVRPALKFWFAIK</sequence>
<gene>
    <name evidence="1" type="ORF">METZ01_LOCUS79198</name>
</gene>
<proteinExistence type="predicted"/>
<organism evidence="1">
    <name type="scientific">marine metagenome</name>
    <dbReference type="NCBI Taxonomy" id="408172"/>
    <lineage>
        <taxon>unclassified sequences</taxon>
        <taxon>metagenomes</taxon>
        <taxon>ecological metagenomes</taxon>
    </lineage>
</organism>
<protein>
    <submittedName>
        <fullName evidence="1">Uncharacterized protein</fullName>
    </submittedName>
</protein>